<feature type="transmembrane region" description="Helical" evidence="1">
    <location>
        <begin position="166"/>
        <end position="183"/>
    </location>
</feature>
<name>A0ABU8FW68_9BACI</name>
<feature type="transmembrane region" description="Helical" evidence="1">
    <location>
        <begin position="57"/>
        <end position="77"/>
    </location>
</feature>
<protein>
    <submittedName>
        <fullName evidence="2">DUF3995 domain-containing protein</fullName>
    </submittedName>
</protein>
<dbReference type="Proteomes" id="UP001367922">
    <property type="component" value="Unassembled WGS sequence"/>
</dbReference>
<keyword evidence="3" id="KW-1185">Reference proteome</keyword>
<reference evidence="2 3" key="1">
    <citation type="submission" date="2024-01" db="EMBL/GenBank/DDBJ databases">
        <title>Seven novel Bacillus-like species.</title>
        <authorList>
            <person name="Liu G."/>
        </authorList>
    </citation>
    <scope>NUCLEOTIDE SEQUENCE [LARGE SCALE GENOMIC DNA]</scope>
    <source>
        <strain evidence="2 3">FJAT-53711</strain>
    </source>
</reference>
<sequence length="254" mass="28116">MLPLLTIIADVVNVLIAEEVIKIETGKERCINMSKLMNNGESSMQKLNSFERFTKKAVWPAYVGCLLAFMYAVFVRFYEAAGGNIGFSDQLNDPKSFYMASYIAGVIIMLCGFALLTLIKPWGKVIPKWVPLIGGRKVHRLILLIPTLIGTAFLIAHGVSGMITKAMLLAGVITMNFPAFAVVDVDSLAIWDLLFYEPWFVIMGILAGLTASHYAQASGVPLSAFRRCTLIYLSLVFLLTAFFVFAIIFDFGKF</sequence>
<evidence type="ECO:0000256" key="1">
    <source>
        <dbReference type="SAM" id="Phobius"/>
    </source>
</evidence>
<proteinExistence type="predicted"/>
<keyword evidence="1" id="KW-0472">Membrane</keyword>
<keyword evidence="1" id="KW-1133">Transmembrane helix</keyword>
<dbReference type="EMBL" id="JBAWSV010000003">
    <property type="protein sequence ID" value="MEI4830183.1"/>
    <property type="molecule type" value="Genomic_DNA"/>
</dbReference>
<evidence type="ECO:0000313" key="3">
    <source>
        <dbReference type="Proteomes" id="UP001367922"/>
    </source>
</evidence>
<feature type="transmembrane region" description="Helical" evidence="1">
    <location>
        <begin position="140"/>
        <end position="160"/>
    </location>
</feature>
<organism evidence="2 3">
    <name type="scientific">Bacillus yunxiaonensis</name>
    <dbReference type="NCBI Taxonomy" id="3127665"/>
    <lineage>
        <taxon>Bacteria</taxon>
        <taxon>Bacillati</taxon>
        <taxon>Bacillota</taxon>
        <taxon>Bacilli</taxon>
        <taxon>Bacillales</taxon>
        <taxon>Bacillaceae</taxon>
        <taxon>Bacillus</taxon>
    </lineage>
</organism>
<feature type="transmembrane region" description="Helical" evidence="1">
    <location>
        <begin position="97"/>
        <end position="119"/>
    </location>
</feature>
<feature type="transmembrane region" description="Helical" evidence="1">
    <location>
        <begin position="195"/>
        <end position="215"/>
    </location>
</feature>
<feature type="transmembrane region" description="Helical" evidence="1">
    <location>
        <begin position="230"/>
        <end position="249"/>
    </location>
</feature>
<evidence type="ECO:0000313" key="2">
    <source>
        <dbReference type="EMBL" id="MEI4830183.1"/>
    </source>
</evidence>
<gene>
    <name evidence="2" type="ORF">WAX78_12030</name>
</gene>
<comment type="caution">
    <text evidence="2">The sequence shown here is derived from an EMBL/GenBank/DDBJ whole genome shotgun (WGS) entry which is preliminary data.</text>
</comment>
<keyword evidence="1" id="KW-0812">Transmembrane</keyword>
<accession>A0ABU8FW68</accession>